<dbReference type="GO" id="GO:0008324">
    <property type="term" value="F:monoatomic cation transmembrane transporter activity"/>
    <property type="evidence" value="ECO:0007669"/>
    <property type="project" value="InterPro"/>
</dbReference>
<dbReference type="InterPro" id="IPR036837">
    <property type="entry name" value="Cation_efflux_CTD_sf"/>
</dbReference>
<evidence type="ECO:0000256" key="3">
    <source>
        <dbReference type="ARBA" id="ARBA00022692"/>
    </source>
</evidence>
<keyword evidence="4 6" id="KW-1133">Transmembrane helix</keyword>
<evidence type="ECO:0000259" key="7">
    <source>
        <dbReference type="Pfam" id="PF01545"/>
    </source>
</evidence>
<dbReference type="Pfam" id="PF01545">
    <property type="entry name" value="Cation_efflux"/>
    <property type="match status" value="1"/>
</dbReference>
<dbReference type="Gene3D" id="1.20.1510.10">
    <property type="entry name" value="Cation efflux protein transmembrane domain"/>
    <property type="match status" value="1"/>
</dbReference>
<protein>
    <submittedName>
        <fullName evidence="8">Cation diffusion facilitator family transporter</fullName>
    </submittedName>
</protein>
<dbReference type="OrthoDB" id="9806522at2"/>
<organism evidence="8 9">
    <name type="scientific">Saccharibacillus brassicae</name>
    <dbReference type="NCBI Taxonomy" id="2583377"/>
    <lineage>
        <taxon>Bacteria</taxon>
        <taxon>Bacillati</taxon>
        <taxon>Bacillota</taxon>
        <taxon>Bacilli</taxon>
        <taxon>Bacillales</taxon>
        <taxon>Paenibacillaceae</taxon>
        <taxon>Saccharibacillus</taxon>
    </lineage>
</organism>
<proteinExistence type="predicted"/>
<dbReference type="PANTHER" id="PTHR13414">
    <property type="entry name" value="HUEL-CATION TRANSPORTER"/>
    <property type="match status" value="1"/>
</dbReference>
<dbReference type="InterPro" id="IPR002524">
    <property type="entry name" value="Cation_efflux"/>
</dbReference>
<evidence type="ECO:0000313" key="9">
    <source>
        <dbReference type="Proteomes" id="UP000316968"/>
    </source>
</evidence>
<dbReference type="GO" id="GO:0006829">
    <property type="term" value="P:zinc ion transport"/>
    <property type="evidence" value="ECO:0007669"/>
    <property type="project" value="InterPro"/>
</dbReference>
<dbReference type="Proteomes" id="UP000316968">
    <property type="component" value="Chromosome"/>
</dbReference>
<feature type="domain" description="Cation efflux protein transmembrane" evidence="7">
    <location>
        <begin position="52"/>
        <end position="262"/>
    </location>
</feature>
<keyword evidence="2" id="KW-0813">Transport</keyword>
<evidence type="ECO:0000256" key="6">
    <source>
        <dbReference type="SAM" id="Phobius"/>
    </source>
</evidence>
<sequence>MPKSVKSKSVRPSLHHSIHKEESFVAQAKPSSELPPETLGALIKKGNTSSAVAMAGNAVLAAAKGAAAAFTGSGAMFASAMHSLADAVNQGFVFVGSVLSERRPSRRFPVGFGRVINIFCMIAVIVVTIMAYETIHEGIHLLQHPAEASSGFWINVGVLILNIVVDGAILIKASKEILKEARAPKASGFALLPAAFKNVGRAAPPTRLVFYEDIVAVLGAFFALVAVVVIAFTNFALIDGIATTLIGVLMIAVAFRVGYDNMIGLIGVSAPQDVEDGVSSAILGDTDVRDIESMRIIQEGRYYHVDAVVELRTGLTLGEADDIKLRIQKELTTNPDIADAAISIVEDDGQTSWKRREADLEKN</sequence>
<dbReference type="PANTHER" id="PTHR13414:SF9">
    <property type="entry name" value="PROTON-COUPLED ZINC ANTIPORTER SLC30A9, MITOCHONDRIAL"/>
    <property type="match status" value="1"/>
</dbReference>
<evidence type="ECO:0000256" key="4">
    <source>
        <dbReference type="ARBA" id="ARBA00022989"/>
    </source>
</evidence>
<accession>A0A4Y6UUU5</accession>
<feature type="transmembrane region" description="Helical" evidence="6">
    <location>
        <begin position="241"/>
        <end position="259"/>
    </location>
</feature>
<comment type="subcellular location">
    <subcellularLocation>
        <location evidence="1">Membrane</location>
        <topology evidence="1">Multi-pass membrane protein</topology>
    </subcellularLocation>
</comment>
<dbReference type="SUPFAM" id="SSF160240">
    <property type="entry name" value="Cation efflux protein cytoplasmic domain-like"/>
    <property type="match status" value="1"/>
</dbReference>
<dbReference type="InterPro" id="IPR027469">
    <property type="entry name" value="Cation_efflux_TMD_sf"/>
</dbReference>
<dbReference type="SUPFAM" id="SSF161111">
    <property type="entry name" value="Cation efflux protein transmembrane domain-like"/>
    <property type="match status" value="1"/>
</dbReference>
<dbReference type="InterPro" id="IPR058533">
    <property type="entry name" value="Cation_efflux_TM"/>
</dbReference>
<dbReference type="AlphaFoldDB" id="A0A4Y6UUU5"/>
<dbReference type="InterPro" id="IPR040177">
    <property type="entry name" value="SLC30A9"/>
</dbReference>
<feature type="transmembrane region" description="Helical" evidence="6">
    <location>
        <begin position="152"/>
        <end position="171"/>
    </location>
</feature>
<name>A0A4Y6UUU5_SACBS</name>
<evidence type="ECO:0000313" key="8">
    <source>
        <dbReference type="EMBL" id="QDH21473.1"/>
    </source>
</evidence>
<dbReference type="NCBIfam" id="TIGR01297">
    <property type="entry name" value="CDF"/>
    <property type="match status" value="1"/>
</dbReference>
<dbReference type="Gene3D" id="3.30.70.1350">
    <property type="entry name" value="Cation efflux protein, cytoplasmic domain"/>
    <property type="match status" value="1"/>
</dbReference>
<dbReference type="GO" id="GO:0016020">
    <property type="term" value="C:membrane"/>
    <property type="evidence" value="ECO:0007669"/>
    <property type="project" value="UniProtKB-SubCell"/>
</dbReference>
<keyword evidence="9" id="KW-1185">Reference proteome</keyword>
<evidence type="ECO:0000256" key="2">
    <source>
        <dbReference type="ARBA" id="ARBA00022448"/>
    </source>
</evidence>
<feature type="transmembrane region" description="Helical" evidence="6">
    <location>
        <begin position="214"/>
        <end position="235"/>
    </location>
</feature>
<evidence type="ECO:0000256" key="5">
    <source>
        <dbReference type="ARBA" id="ARBA00023136"/>
    </source>
</evidence>
<feature type="transmembrane region" description="Helical" evidence="6">
    <location>
        <begin position="112"/>
        <end position="132"/>
    </location>
</feature>
<gene>
    <name evidence="8" type="ORF">FFV09_11860</name>
</gene>
<evidence type="ECO:0000256" key="1">
    <source>
        <dbReference type="ARBA" id="ARBA00004141"/>
    </source>
</evidence>
<keyword evidence="3 6" id="KW-0812">Transmembrane</keyword>
<keyword evidence="5 6" id="KW-0472">Membrane</keyword>
<dbReference type="KEGG" id="saca:FFV09_11860"/>
<reference evidence="8 9" key="1">
    <citation type="submission" date="2019-06" db="EMBL/GenBank/DDBJ databases">
        <title>Saccharibacillus brassicae sp. nov., an endophytic bacterium isolated from Chinese cabbage seeds (Brassica pekinensis).</title>
        <authorList>
            <person name="Jiang L."/>
            <person name="Lee J."/>
            <person name="Kim S.W."/>
        </authorList>
    </citation>
    <scope>NUCLEOTIDE SEQUENCE [LARGE SCALE GENOMIC DNA]</scope>
    <source>
        <strain evidence="9">KCTC 43072 / ATSA2</strain>
    </source>
</reference>
<dbReference type="EMBL" id="CP041217">
    <property type="protein sequence ID" value="QDH21473.1"/>
    <property type="molecule type" value="Genomic_DNA"/>
</dbReference>